<feature type="domain" description="DUF4340" evidence="1">
    <location>
        <begin position="66"/>
        <end position="231"/>
    </location>
</feature>
<keyword evidence="3" id="KW-1185">Reference proteome</keyword>
<reference evidence="2 3" key="1">
    <citation type="journal article" date="2007" name="Int. J. Syst. Evol. Microbiol.">
        <title>Paenibacillus ginsengarvi sp. nov., isolated from soil from ginseng cultivation.</title>
        <authorList>
            <person name="Yoon M.H."/>
            <person name="Ten L.N."/>
            <person name="Im W.T."/>
        </authorList>
    </citation>
    <scope>NUCLEOTIDE SEQUENCE [LARGE SCALE GENOMIC DNA]</scope>
    <source>
        <strain evidence="2 3">KCTC 13059</strain>
    </source>
</reference>
<comment type="caution">
    <text evidence="2">The sequence shown here is derived from an EMBL/GenBank/DDBJ whole genome shotgun (WGS) entry which is preliminary data.</text>
</comment>
<gene>
    <name evidence="2" type="ORF">D7M11_22915</name>
</gene>
<sequence>MKRFIPTIVLLVVCIGAFWYASSQSFFKKEDDASKPKALVAVKQTDVTGIQIKQGNIELQKKDGKWTFTKPAAYPTNAYTGDSWVGAFIALTQDGEIDANPSDLSKYGLSNPEQEYGVTLADGTSKVVQIGSPLPIAGHYYAKVKDAPNVYKVTEEQLKSLQKAPEEFVEKSPFQMTYNEVSGIQMEWKGASKTLQKTDPSKTSTESAWKLGDKEMKGSDVEPILDKMLLMSSDQMVKAVSELKLDAPEMKLQLKSTKDGKETTVVYVGKIADDQIWLAMQGGAWAYTVPIDTIQELFDKIKLPEAAAAK</sequence>
<name>A0A3B0C2E0_9BACL</name>
<evidence type="ECO:0000313" key="2">
    <source>
        <dbReference type="EMBL" id="RKN78921.1"/>
    </source>
</evidence>
<accession>A0A3B0C2E0</accession>
<dbReference type="Proteomes" id="UP000282311">
    <property type="component" value="Unassembled WGS sequence"/>
</dbReference>
<dbReference type="EMBL" id="RBAH01000018">
    <property type="protein sequence ID" value="RKN78921.1"/>
    <property type="molecule type" value="Genomic_DNA"/>
</dbReference>
<evidence type="ECO:0000259" key="1">
    <source>
        <dbReference type="Pfam" id="PF14238"/>
    </source>
</evidence>
<organism evidence="2 3">
    <name type="scientific">Paenibacillus ginsengarvi</name>
    <dbReference type="NCBI Taxonomy" id="400777"/>
    <lineage>
        <taxon>Bacteria</taxon>
        <taxon>Bacillati</taxon>
        <taxon>Bacillota</taxon>
        <taxon>Bacilli</taxon>
        <taxon>Bacillales</taxon>
        <taxon>Paenibacillaceae</taxon>
        <taxon>Paenibacillus</taxon>
    </lineage>
</organism>
<evidence type="ECO:0000313" key="3">
    <source>
        <dbReference type="Proteomes" id="UP000282311"/>
    </source>
</evidence>
<proteinExistence type="predicted"/>
<dbReference type="Pfam" id="PF14238">
    <property type="entry name" value="DUF4340"/>
    <property type="match status" value="1"/>
</dbReference>
<dbReference type="RefSeq" id="WP_120749589.1">
    <property type="nucleotide sequence ID" value="NZ_RBAH01000018.1"/>
</dbReference>
<dbReference type="OrthoDB" id="2657515at2"/>
<dbReference type="AlphaFoldDB" id="A0A3B0C2E0"/>
<protein>
    <submittedName>
        <fullName evidence="2">DUF4340 domain-containing protein</fullName>
    </submittedName>
</protein>
<dbReference type="InterPro" id="IPR025641">
    <property type="entry name" value="DUF4340"/>
</dbReference>